<sequence length="128" mass="14661">MPHISDEENTVTENHIHLFAVTPKTCGKVPILCNPLRKKKSMVTSHRDKPPCATEDFLLCFEYRSFNHIFHRAALIADKYQGKRHHIAPVCFGTSTISPCKDLRLEFGRHTEAFCVLHVECDEKIFAP</sequence>
<proteinExistence type="predicted"/>
<organism evidence="1 2">
    <name type="scientific">Ameca splendens</name>
    <dbReference type="NCBI Taxonomy" id="208324"/>
    <lineage>
        <taxon>Eukaryota</taxon>
        <taxon>Metazoa</taxon>
        <taxon>Chordata</taxon>
        <taxon>Craniata</taxon>
        <taxon>Vertebrata</taxon>
        <taxon>Euteleostomi</taxon>
        <taxon>Actinopterygii</taxon>
        <taxon>Neopterygii</taxon>
        <taxon>Teleostei</taxon>
        <taxon>Neoteleostei</taxon>
        <taxon>Acanthomorphata</taxon>
        <taxon>Ovalentaria</taxon>
        <taxon>Atherinomorphae</taxon>
        <taxon>Cyprinodontiformes</taxon>
        <taxon>Goodeidae</taxon>
        <taxon>Ameca</taxon>
    </lineage>
</organism>
<keyword evidence="2" id="KW-1185">Reference proteome</keyword>
<accession>A0ABV1A8N3</accession>
<protein>
    <submittedName>
        <fullName evidence="1">Uncharacterized protein</fullName>
    </submittedName>
</protein>
<comment type="caution">
    <text evidence="1">The sequence shown here is derived from an EMBL/GenBank/DDBJ whole genome shotgun (WGS) entry which is preliminary data.</text>
</comment>
<dbReference type="Proteomes" id="UP001469553">
    <property type="component" value="Unassembled WGS sequence"/>
</dbReference>
<evidence type="ECO:0000313" key="2">
    <source>
        <dbReference type="Proteomes" id="UP001469553"/>
    </source>
</evidence>
<evidence type="ECO:0000313" key="1">
    <source>
        <dbReference type="EMBL" id="MEQ2314616.1"/>
    </source>
</evidence>
<name>A0ABV1A8N3_9TELE</name>
<reference evidence="1 2" key="1">
    <citation type="submission" date="2021-06" db="EMBL/GenBank/DDBJ databases">
        <authorList>
            <person name="Palmer J.M."/>
        </authorList>
    </citation>
    <scope>NUCLEOTIDE SEQUENCE [LARGE SCALE GENOMIC DNA]</scope>
    <source>
        <strain evidence="1 2">AS_MEX2019</strain>
        <tissue evidence="1">Muscle</tissue>
    </source>
</reference>
<dbReference type="EMBL" id="JAHRIP010085578">
    <property type="protein sequence ID" value="MEQ2314616.1"/>
    <property type="molecule type" value="Genomic_DNA"/>
</dbReference>
<gene>
    <name evidence="1" type="ORF">AMECASPLE_014037</name>
</gene>